<keyword evidence="2" id="KW-1185">Reference proteome</keyword>
<dbReference type="GeneID" id="66058954"/>
<dbReference type="CTD" id="66058954"/>
<dbReference type="Proteomes" id="UP000006672">
    <property type="component" value="Unassembled WGS sequence"/>
</dbReference>
<sequence>MYYAVGKLKELKVPQTEPYTQGKGNNKTVCGLCGRQFEQRVAYSRLENTQARRLLRPLWPSPLAAT</sequence>
<organism evidence="1">
    <name type="scientific">Brugia malayi</name>
    <name type="common">Filarial nematode worm</name>
    <dbReference type="NCBI Taxonomy" id="6279"/>
    <lineage>
        <taxon>Eukaryota</taxon>
        <taxon>Metazoa</taxon>
        <taxon>Ecdysozoa</taxon>
        <taxon>Nematoda</taxon>
        <taxon>Chromadorea</taxon>
        <taxon>Rhabditida</taxon>
        <taxon>Spirurina</taxon>
        <taxon>Spiruromorpha</taxon>
        <taxon>Filarioidea</taxon>
        <taxon>Onchocercidae</taxon>
        <taxon>Brugia</taxon>
    </lineage>
</organism>
<dbReference type="AlphaFoldDB" id="A0A4E9FXQ6"/>
<evidence type="ECO:0000313" key="1">
    <source>
        <dbReference type="EMBL" id="VIO97703.1"/>
    </source>
</evidence>
<dbReference type="RefSeq" id="XP_042937255.1">
    <property type="nucleotide sequence ID" value="XM_043081321.1"/>
</dbReference>
<proteinExistence type="predicted"/>
<accession>A0A5S6PE38</accession>
<name>A0A4E9FXQ6_BRUMA</name>
<reference evidence="2" key="1">
    <citation type="journal article" date="2007" name="Science">
        <title>Draft genome of the filarial nematode parasite Brugia malayi.</title>
        <authorList>
            <person name="Ghedin E."/>
            <person name="Wang S."/>
            <person name="Spiro D."/>
            <person name="Caler E."/>
            <person name="Zhao Q."/>
            <person name="Crabtree J."/>
            <person name="Allen J.E."/>
            <person name="Delcher A.L."/>
            <person name="Guiliano D.B."/>
            <person name="Miranda-Saavedra D."/>
            <person name="Angiuoli S.V."/>
            <person name="Creasy T."/>
            <person name="Amedeo P."/>
            <person name="Haas B."/>
            <person name="El-Sayed N.M."/>
            <person name="Wortman J.R."/>
            <person name="Feldblyum T."/>
            <person name="Tallon L."/>
            <person name="Schatz M."/>
            <person name="Shumway M."/>
            <person name="Koo H."/>
            <person name="Salzberg S.L."/>
            <person name="Schobel S."/>
            <person name="Pertea M."/>
            <person name="Pop M."/>
            <person name="White O."/>
            <person name="Barton G.J."/>
            <person name="Carlow C.K."/>
            <person name="Crawford M.J."/>
            <person name="Daub J."/>
            <person name="Dimmic M.W."/>
            <person name="Estes C.F."/>
            <person name="Foster J.M."/>
            <person name="Ganatra M."/>
            <person name="Gregory W.F."/>
            <person name="Johnson N.M."/>
            <person name="Jin J."/>
            <person name="Komuniecki R."/>
            <person name="Korf I."/>
            <person name="Kumar S."/>
            <person name="Laney S."/>
            <person name="Li B.W."/>
            <person name="Li W."/>
            <person name="Lindblom T.H."/>
            <person name="Lustigman S."/>
            <person name="Ma D."/>
            <person name="Maina C.V."/>
            <person name="Martin D.M."/>
            <person name="McCarter J.P."/>
            <person name="McReynolds L."/>
            <person name="Mitreva M."/>
            <person name="Nutman T.B."/>
            <person name="Parkinson J."/>
            <person name="Peregrin-Alvarez J.M."/>
            <person name="Poole C."/>
            <person name="Ren Q."/>
            <person name="Saunders L."/>
            <person name="Sluder A.E."/>
            <person name="Smith K."/>
            <person name="Stanke M."/>
            <person name="Unnasch T.R."/>
            <person name="Ware J."/>
            <person name="Wei A.D."/>
            <person name="Weil G."/>
            <person name="Williams D.J."/>
            <person name="Zhang Y."/>
            <person name="Williams S.A."/>
            <person name="Fraser-Liggett C."/>
            <person name="Slatko B."/>
            <person name="Blaxter M.L."/>
            <person name="Scott A.L."/>
        </authorList>
    </citation>
    <scope>NUCLEOTIDE SEQUENCE</scope>
    <source>
        <strain evidence="2">FR3</strain>
    </source>
</reference>
<gene>
    <name evidence="1 3" type="primary">Bm17717</name>
    <name evidence="1" type="ORF">BM_BM17717</name>
</gene>
<dbReference type="KEGG" id="bmy:BM_BM17717"/>
<protein>
    <submittedName>
        <fullName evidence="1 3">Uncharacterized protein</fullName>
    </submittedName>
</protein>
<dbReference type="WBParaSite" id="Bm17717.1">
    <property type="protein sequence ID" value="Bm17717.1"/>
    <property type="gene ID" value="WBGene00268859"/>
</dbReference>
<evidence type="ECO:0000313" key="3">
    <source>
        <dbReference type="WBParaSite" id="Bm17717.1"/>
    </source>
</evidence>
<reference evidence="1" key="2">
    <citation type="submission" date="2019-04" db="EMBL/GenBank/DDBJ databases">
        <authorList>
            <person name="Howe K."/>
            <person name="Paulini M."/>
            <person name="Williams G."/>
        </authorList>
    </citation>
    <scope>NUCLEOTIDE SEQUENCE [LARGE SCALE GENOMIC DNA]</scope>
    <source>
        <strain evidence="1">FR3</strain>
    </source>
</reference>
<evidence type="ECO:0000313" key="2">
    <source>
        <dbReference type="Proteomes" id="UP000006672"/>
    </source>
</evidence>
<reference evidence="3" key="3">
    <citation type="submission" date="2019-12" db="UniProtKB">
        <authorList>
            <consortium name="WormBaseParasite"/>
        </authorList>
    </citation>
    <scope>IDENTIFICATION</scope>
</reference>
<accession>A0A4E9FXQ6</accession>
<dbReference type="EMBL" id="CAAKNF010000195">
    <property type="protein sequence ID" value="VIO97703.1"/>
    <property type="molecule type" value="Genomic_DNA"/>
</dbReference>